<dbReference type="OrthoDB" id="823791at2"/>
<keyword evidence="1" id="KW-0472">Membrane</keyword>
<reference evidence="2 3" key="1">
    <citation type="submission" date="2016-10" db="EMBL/GenBank/DDBJ databases">
        <authorList>
            <person name="de Groot N.N."/>
        </authorList>
    </citation>
    <scope>NUCLEOTIDE SEQUENCE [LARGE SCALE GENOMIC DNA]</scope>
    <source>
        <strain evidence="2 3">CGMCC 1.7031</strain>
    </source>
</reference>
<keyword evidence="1" id="KW-0812">Transmembrane</keyword>
<name>A0A1G5E953_9FLAO</name>
<proteinExistence type="predicted"/>
<dbReference type="EMBL" id="FMVF01000004">
    <property type="protein sequence ID" value="SCY23038.1"/>
    <property type="molecule type" value="Genomic_DNA"/>
</dbReference>
<dbReference type="RefSeq" id="WP_091141178.1">
    <property type="nucleotide sequence ID" value="NZ_FMVF01000004.1"/>
</dbReference>
<dbReference type="Proteomes" id="UP000199354">
    <property type="component" value="Unassembled WGS sequence"/>
</dbReference>
<evidence type="ECO:0000256" key="1">
    <source>
        <dbReference type="SAM" id="Phobius"/>
    </source>
</evidence>
<organism evidence="2 3">
    <name type="scientific">Flavobacterium caeni</name>
    <dbReference type="NCBI Taxonomy" id="490189"/>
    <lineage>
        <taxon>Bacteria</taxon>
        <taxon>Pseudomonadati</taxon>
        <taxon>Bacteroidota</taxon>
        <taxon>Flavobacteriia</taxon>
        <taxon>Flavobacteriales</taxon>
        <taxon>Flavobacteriaceae</taxon>
        <taxon>Flavobacterium</taxon>
    </lineage>
</organism>
<evidence type="ECO:0000313" key="3">
    <source>
        <dbReference type="Proteomes" id="UP000199354"/>
    </source>
</evidence>
<dbReference type="STRING" id="490189.SAMN02927903_00973"/>
<feature type="transmembrane region" description="Helical" evidence="1">
    <location>
        <begin position="143"/>
        <end position="163"/>
    </location>
</feature>
<keyword evidence="3" id="KW-1185">Reference proteome</keyword>
<keyword evidence="1" id="KW-1133">Transmembrane helix</keyword>
<protein>
    <submittedName>
        <fullName evidence="2">Uncharacterized protein</fullName>
    </submittedName>
</protein>
<sequence>MEIQGNSITTSSNETYHLYVFTGKVLESSKNLETRVSGSGGGGFVYKGTGGSSDVTIRSRTLVHDQLFLLSETGEERSFQLQDFNLACRADQNLSIFWAIKQGDEYGPYLAVYNHNTNNIFFQHNVIDNMFSWRPLQKKTSDVLIFCLCILGYFLIIPLIFAYRRGKNLYEYWKSLKTEKEQFKNHVLSLAQNRI</sequence>
<gene>
    <name evidence="2" type="ORF">SAMN02927903_00973</name>
</gene>
<dbReference type="AlphaFoldDB" id="A0A1G5E953"/>
<evidence type="ECO:0000313" key="2">
    <source>
        <dbReference type="EMBL" id="SCY23038.1"/>
    </source>
</evidence>
<accession>A0A1G5E953</accession>